<dbReference type="InterPro" id="IPR017871">
    <property type="entry name" value="ABC_transporter-like_CS"/>
</dbReference>
<keyword evidence="5" id="KW-0175">Coiled coil</keyword>
<dbReference type="InterPro" id="IPR013563">
    <property type="entry name" value="Oligopep_ABC_C"/>
</dbReference>
<dbReference type="STRING" id="35623.Aocu_02710"/>
<dbReference type="PANTHER" id="PTHR43776:SF7">
    <property type="entry name" value="D,D-DIPEPTIDE TRANSPORT ATP-BINDING PROTEIN DDPF-RELATED"/>
    <property type="match status" value="1"/>
</dbReference>
<comment type="similarity">
    <text evidence="1">Belongs to the ABC transporter superfamily.</text>
</comment>
<keyword evidence="3" id="KW-0547">Nucleotide-binding</keyword>
<evidence type="ECO:0000259" key="6">
    <source>
        <dbReference type="PROSITE" id="PS50893"/>
    </source>
</evidence>
<reference evidence="8" key="1">
    <citation type="submission" date="2014-05" db="EMBL/GenBank/DDBJ databases">
        <authorList>
            <person name="Kube M."/>
        </authorList>
    </citation>
    <scope>NUCLEOTIDE SEQUENCE [LARGE SCALE GENOMIC DNA]</scope>
</reference>
<dbReference type="InterPro" id="IPR003439">
    <property type="entry name" value="ABC_transporter-like_ATP-bd"/>
</dbReference>
<dbReference type="AlphaFoldDB" id="A0A061AAC4"/>
<dbReference type="PROSITE" id="PS50893">
    <property type="entry name" value="ABC_TRANSPORTER_2"/>
    <property type="match status" value="1"/>
</dbReference>
<evidence type="ECO:0000256" key="4">
    <source>
        <dbReference type="ARBA" id="ARBA00022840"/>
    </source>
</evidence>
<dbReference type="InterPro" id="IPR027417">
    <property type="entry name" value="P-loop_NTPase"/>
</dbReference>
<evidence type="ECO:0000256" key="2">
    <source>
        <dbReference type="ARBA" id="ARBA00022448"/>
    </source>
</evidence>
<keyword evidence="2" id="KW-0813">Transport</keyword>
<keyword evidence="4 7" id="KW-0067">ATP-binding</keyword>
<dbReference type="CDD" id="cd03257">
    <property type="entry name" value="ABC_NikE_OppD_transporters"/>
    <property type="match status" value="1"/>
</dbReference>
<dbReference type="FunCoup" id="A0A061AAC4">
    <property type="interactions" value="149"/>
</dbReference>
<protein>
    <submittedName>
        <fullName evidence="7">Oligopeptide transport ATP-binding protein OppF</fullName>
    </submittedName>
</protein>
<dbReference type="SMART" id="SM00382">
    <property type="entry name" value="AAA"/>
    <property type="match status" value="1"/>
</dbReference>
<dbReference type="Gene3D" id="3.40.50.300">
    <property type="entry name" value="P-loop containing nucleotide triphosphate hydrolases"/>
    <property type="match status" value="2"/>
</dbReference>
<evidence type="ECO:0000313" key="7">
    <source>
        <dbReference type="EMBL" id="CDR30344.1"/>
    </source>
</evidence>
<dbReference type="EMBL" id="LK028559">
    <property type="protein sequence ID" value="CDR30344.1"/>
    <property type="molecule type" value="Genomic_DNA"/>
</dbReference>
<dbReference type="RefSeq" id="WP_052669895.1">
    <property type="nucleotide sequence ID" value="NZ_FUZK01000002.1"/>
</dbReference>
<proteinExistence type="inferred from homology"/>
<organism evidence="7 8">
    <name type="scientific">Acholeplasma oculi</name>
    <dbReference type="NCBI Taxonomy" id="35623"/>
    <lineage>
        <taxon>Bacteria</taxon>
        <taxon>Bacillati</taxon>
        <taxon>Mycoplasmatota</taxon>
        <taxon>Mollicutes</taxon>
        <taxon>Acholeplasmatales</taxon>
        <taxon>Acholeplasmataceae</taxon>
        <taxon>Acholeplasma</taxon>
    </lineage>
</organism>
<dbReference type="HOGENOM" id="CLU_000604_1_23_14"/>
<dbReference type="InParanoid" id="A0A061AAC4"/>
<dbReference type="Proteomes" id="UP000032434">
    <property type="component" value="Chromosome 1"/>
</dbReference>
<dbReference type="InterPro" id="IPR050319">
    <property type="entry name" value="ABC_transp_ATP-bind"/>
</dbReference>
<dbReference type="PANTHER" id="PTHR43776">
    <property type="entry name" value="TRANSPORT ATP-BINDING PROTEIN"/>
    <property type="match status" value="1"/>
</dbReference>
<evidence type="ECO:0000256" key="3">
    <source>
        <dbReference type="ARBA" id="ARBA00022741"/>
    </source>
</evidence>
<dbReference type="KEGG" id="aoc:Aocu_02710"/>
<sequence>MTDNLKENNVPQSELKKVDYNEKVLEVKNLKKHFFIGSGKGKITVPAVDDVSFDVYKREVFGLVGESGCGKTTTGRTIIKLYNATEGTVDLNGVRIGAGYHNHLAEIKRIKQQAKEDILSLDENKFKAIQLKKEADQKIEFLHEDIKKLKKVYADDLKVARKPIEDYKDATYLVRNQYQIDISNLKFNHSLKALEVKSKADNKYVIELNNELMIAKKTYLNKLDGLNDSAALTKETIDARIKDLKADFEFQTRDLENKYRPLIEAETPNILPKAEAKAELKKMKAELNKAIQERKEKFNSEKSKISLPNTELVKENVLKVTNDFKAKLETIKSKIADVKAELKANVDRLPKSVAFNADQRAKAQEIRLKAKQDVREQKQIIRDIKTVNEAQDTLKASQKMQMIFQDPISSLNPRMTVKEIIGEGLVIQGGYDSETISKMVAEVLEIVGLSPEYATRYPHEFSGGQRQRIGIARALIMNPNFIIADEPISALDVSIRAQVINLLTNLKEKLGLTILFIAHDLSVVRFFCDRIAVMYYGKIVELASSEELFNNPQHPYTISLLSAIPQPDPDSEKGRKRIHYNPSQHDYRLDKPSLREISKGHMVYANDKEFNEMKANYGKKKTSQNEIKA</sequence>
<dbReference type="GO" id="GO:0055085">
    <property type="term" value="P:transmembrane transport"/>
    <property type="evidence" value="ECO:0007669"/>
    <property type="project" value="UniProtKB-ARBA"/>
</dbReference>
<evidence type="ECO:0000313" key="8">
    <source>
        <dbReference type="Proteomes" id="UP000032434"/>
    </source>
</evidence>
<dbReference type="PROSITE" id="PS00211">
    <property type="entry name" value="ABC_TRANSPORTER_1"/>
    <property type="match status" value="1"/>
</dbReference>
<dbReference type="SUPFAM" id="SSF52540">
    <property type="entry name" value="P-loop containing nucleoside triphosphate hydrolases"/>
    <property type="match status" value="2"/>
</dbReference>
<dbReference type="Pfam" id="PF00005">
    <property type="entry name" value="ABC_tran"/>
    <property type="match status" value="2"/>
</dbReference>
<evidence type="ECO:0000256" key="5">
    <source>
        <dbReference type="SAM" id="Coils"/>
    </source>
</evidence>
<name>A0A061AAC4_9MOLU</name>
<dbReference type="PATRIC" id="fig|35623.3.peg.271"/>
<keyword evidence="8" id="KW-1185">Reference proteome</keyword>
<dbReference type="GO" id="GO:0015833">
    <property type="term" value="P:peptide transport"/>
    <property type="evidence" value="ECO:0007669"/>
    <property type="project" value="InterPro"/>
</dbReference>
<dbReference type="GO" id="GO:0005524">
    <property type="term" value="F:ATP binding"/>
    <property type="evidence" value="ECO:0007669"/>
    <property type="project" value="UniProtKB-KW"/>
</dbReference>
<accession>A0A061AAC4</accession>
<dbReference type="Pfam" id="PF08352">
    <property type="entry name" value="oligo_HPY"/>
    <property type="match status" value="1"/>
</dbReference>
<feature type="coiled-coil region" evidence="5">
    <location>
        <begin position="104"/>
        <end position="152"/>
    </location>
</feature>
<evidence type="ECO:0000256" key="1">
    <source>
        <dbReference type="ARBA" id="ARBA00005417"/>
    </source>
</evidence>
<dbReference type="InterPro" id="IPR003593">
    <property type="entry name" value="AAA+_ATPase"/>
</dbReference>
<gene>
    <name evidence="7" type="primary">oppF2</name>
    <name evidence="7" type="ORF">Aocu_02710</name>
</gene>
<feature type="domain" description="ABC transporter" evidence="6">
    <location>
        <begin position="25"/>
        <end position="561"/>
    </location>
</feature>
<feature type="coiled-coil region" evidence="5">
    <location>
        <begin position="273"/>
        <end position="300"/>
    </location>
</feature>
<dbReference type="GO" id="GO:0016887">
    <property type="term" value="F:ATP hydrolysis activity"/>
    <property type="evidence" value="ECO:0007669"/>
    <property type="project" value="InterPro"/>
</dbReference>